<evidence type="ECO:0000313" key="2">
    <source>
        <dbReference type="Proteomes" id="UP000500857"/>
    </source>
</evidence>
<organism evidence="1 2">
    <name type="scientific">Oxynema aestuarii AP17</name>
    <dbReference type="NCBI Taxonomy" id="2064643"/>
    <lineage>
        <taxon>Bacteria</taxon>
        <taxon>Bacillati</taxon>
        <taxon>Cyanobacteriota</taxon>
        <taxon>Cyanophyceae</taxon>
        <taxon>Oscillatoriophycideae</taxon>
        <taxon>Oscillatoriales</taxon>
        <taxon>Oscillatoriaceae</taxon>
        <taxon>Oxynema</taxon>
        <taxon>Oxynema aestuarii</taxon>
    </lineage>
</organism>
<name>A0A6H1U4K0_9CYAN</name>
<proteinExistence type="predicted"/>
<dbReference type="CDD" id="cd07067">
    <property type="entry name" value="HP_PGM_like"/>
    <property type="match status" value="1"/>
</dbReference>
<accession>A0A6H1U4K0</accession>
<keyword evidence="2" id="KW-1185">Reference proteome</keyword>
<sequence>MSQTVWIARHANRLDFVNPEWFNTADRPYDPPLSDDGLMQARELGLRLQNEGIKKIFASPFLRTVQTANAVAESLDLSIHLEWGLCEWLNPEWMPSMPETLPLETLAEKYPRINRDYTSRVVPSYPEVDDACIDRSGKTAKQLAAEFGEDILLVGHGASAIGSVVGLQPKAAEKELEAALCCLYKLVKRERTWEVELWGDRSHLSERETVIRYN</sequence>
<dbReference type="InterPro" id="IPR051710">
    <property type="entry name" value="Phosphatase_SH3-domain"/>
</dbReference>
<dbReference type="InterPro" id="IPR013078">
    <property type="entry name" value="His_Pase_superF_clade-1"/>
</dbReference>
<gene>
    <name evidence="1" type="ORF">HCG48_19750</name>
</gene>
<dbReference type="Pfam" id="PF00300">
    <property type="entry name" value="His_Phos_1"/>
    <property type="match status" value="1"/>
</dbReference>
<dbReference type="PANTHER" id="PTHR16469">
    <property type="entry name" value="UBIQUITIN-ASSOCIATED AND SH3 DOMAIN-CONTAINING BA-RELATED"/>
    <property type="match status" value="1"/>
</dbReference>
<dbReference type="Proteomes" id="UP000500857">
    <property type="component" value="Chromosome"/>
</dbReference>
<dbReference type="AlphaFoldDB" id="A0A6H1U4K0"/>
<dbReference type="SMART" id="SM00855">
    <property type="entry name" value="PGAM"/>
    <property type="match status" value="1"/>
</dbReference>
<dbReference type="PANTHER" id="PTHR16469:SF27">
    <property type="entry name" value="UBIQUITIN-ASSOCIATED AND SH3 DOMAIN-CONTAINING BA-RELATED"/>
    <property type="match status" value="1"/>
</dbReference>
<dbReference type="RefSeq" id="WP_168570697.1">
    <property type="nucleotide sequence ID" value="NZ_CP051167.1"/>
</dbReference>
<dbReference type="EMBL" id="CP051167">
    <property type="protein sequence ID" value="QIZ72549.1"/>
    <property type="molecule type" value="Genomic_DNA"/>
</dbReference>
<reference evidence="1 2" key="1">
    <citation type="submission" date="2020-04" db="EMBL/GenBank/DDBJ databases">
        <authorList>
            <person name="Basu S."/>
            <person name="Maruthanayagam V."/>
            <person name="Chakraborty S."/>
            <person name="Pramanik A."/>
            <person name="Mukherjee J."/>
            <person name="Brink B."/>
        </authorList>
    </citation>
    <scope>NUCLEOTIDE SEQUENCE [LARGE SCALE GENOMIC DNA]</scope>
    <source>
        <strain evidence="1 2">AP17</strain>
    </source>
</reference>
<dbReference type="Gene3D" id="3.40.50.1240">
    <property type="entry name" value="Phosphoglycerate mutase-like"/>
    <property type="match status" value="1"/>
</dbReference>
<dbReference type="SUPFAM" id="SSF53254">
    <property type="entry name" value="Phosphoglycerate mutase-like"/>
    <property type="match status" value="1"/>
</dbReference>
<protein>
    <submittedName>
        <fullName evidence="1">Histidine phosphatase family protein</fullName>
    </submittedName>
</protein>
<evidence type="ECO:0000313" key="1">
    <source>
        <dbReference type="EMBL" id="QIZ72549.1"/>
    </source>
</evidence>
<dbReference type="InterPro" id="IPR029033">
    <property type="entry name" value="His_PPase_superfam"/>
</dbReference>
<dbReference type="KEGG" id="oxy:HCG48_19750"/>